<dbReference type="Proteomes" id="UP000323011">
    <property type="component" value="Unassembled WGS sequence"/>
</dbReference>
<dbReference type="InterPro" id="IPR008978">
    <property type="entry name" value="HSP20-like_chaperone"/>
</dbReference>
<organism evidence="5 6">
    <name type="scientific">Cafeteria roenbergensis</name>
    <name type="common">Marine flagellate</name>
    <dbReference type="NCBI Taxonomy" id="33653"/>
    <lineage>
        <taxon>Eukaryota</taxon>
        <taxon>Sar</taxon>
        <taxon>Stramenopiles</taxon>
        <taxon>Bigyra</taxon>
        <taxon>Opalozoa</taxon>
        <taxon>Bicosoecida</taxon>
        <taxon>Cafeteriaceae</taxon>
        <taxon>Cafeteria</taxon>
    </lineage>
</organism>
<accession>A0A5A8CZC9</accession>
<dbReference type="GO" id="GO:0036158">
    <property type="term" value="P:outer dynein arm assembly"/>
    <property type="evidence" value="ECO:0007669"/>
    <property type="project" value="TreeGrafter"/>
</dbReference>
<proteinExistence type="predicted"/>
<dbReference type="SUPFAM" id="SSF48452">
    <property type="entry name" value="TPR-like"/>
    <property type="match status" value="1"/>
</dbReference>
<dbReference type="InterPro" id="IPR007052">
    <property type="entry name" value="CS_dom"/>
</dbReference>
<dbReference type="PROSITE" id="PS51203">
    <property type="entry name" value="CS"/>
    <property type="match status" value="1"/>
</dbReference>
<evidence type="ECO:0000259" key="4">
    <source>
        <dbReference type="PROSITE" id="PS51203"/>
    </source>
</evidence>
<evidence type="ECO:0000256" key="1">
    <source>
        <dbReference type="PROSITE-ProRule" id="PRU00339"/>
    </source>
</evidence>
<dbReference type="GO" id="GO:0003341">
    <property type="term" value="P:cilium movement"/>
    <property type="evidence" value="ECO:0007669"/>
    <property type="project" value="TreeGrafter"/>
</dbReference>
<feature type="repeat" description="TPR" evidence="1">
    <location>
        <begin position="523"/>
        <end position="556"/>
    </location>
</feature>
<feature type="region of interest" description="Disordered" evidence="3">
    <location>
        <begin position="186"/>
        <end position="251"/>
    </location>
</feature>
<feature type="compositionally biased region" description="Basic and acidic residues" evidence="3">
    <location>
        <begin position="95"/>
        <end position="114"/>
    </location>
</feature>
<feature type="domain" description="CS" evidence="4">
    <location>
        <begin position="2"/>
        <end position="86"/>
    </location>
</feature>
<feature type="coiled-coil region" evidence="2">
    <location>
        <begin position="131"/>
        <end position="160"/>
    </location>
</feature>
<dbReference type="InterPro" id="IPR011990">
    <property type="entry name" value="TPR-like_helical_dom_sf"/>
</dbReference>
<feature type="region of interest" description="Disordered" evidence="3">
    <location>
        <begin position="95"/>
        <end position="126"/>
    </location>
</feature>
<protein>
    <recommendedName>
        <fullName evidence="4">CS domain-containing protein</fullName>
    </recommendedName>
</protein>
<sequence length="593" mass="62254">MPITPELTWEQDATAVRVFIPLKGISRKTVDLYASETFVKVNFLPYLLMLDLHAPIADHDARASYRDGMLVLSLPKQHEGAWPALQAEGLDKAALRDRREASMEKRRNEDEALGKARRQRQQEASDLAFRRQMALENAEREQLEARKAEAKDEAEARVYEALARVQAEAAAGRSARPAAAAAAAATAVTSPDAGEDPGAPEEAPAKPAGAASITAESAASPAAAQSPSKKQPASDAPAIVFLPPPRSNGAPAKVPIRFTERAFPTPLRQSKKAEEDDWMARNKHLIDARRRAVAKDAADAIGEEDASSIQDRDPDWLKAKGDDLLKAGDLAGAANAYGAALQRDPAHLGALGNRAVARLRLGHDTAAALDCTTALSLLPRPPVDPAPALPPVDLALLRKQADAAAALAAEMSTKGKGAPGPAAPSAEASELLAKDPAAALPHYAASLAVQPGFVPALVNRAGAHASLKDLAACERDASAALEALGIGEAETSVAAAVQAWAAAGEMPAFVPAWGSVRLSAWIKTACLRRAAARMRMGRPKDASRDFRKAVELDPLNARIMRDMQQATAAVLVATGAVRESTVEAETASAAGTA</sequence>
<dbReference type="PANTHER" id="PTHR46492">
    <property type="entry name" value="DYNEIN ASSEMBLY FACTOR 4, AXONEMAL"/>
    <property type="match status" value="1"/>
</dbReference>
<dbReference type="OMA" id="GDNIFRE"/>
<dbReference type="InterPro" id="IPR048696">
    <property type="entry name" value="SHQ1-like_CS"/>
</dbReference>
<dbReference type="Pfam" id="PF21413">
    <property type="entry name" value="SHQ1-like_CS"/>
    <property type="match status" value="1"/>
</dbReference>
<dbReference type="SUPFAM" id="SSF49764">
    <property type="entry name" value="HSP20-like chaperones"/>
    <property type="match status" value="1"/>
</dbReference>
<evidence type="ECO:0000313" key="6">
    <source>
        <dbReference type="Proteomes" id="UP000323011"/>
    </source>
</evidence>
<dbReference type="Gene3D" id="1.25.40.10">
    <property type="entry name" value="Tetratricopeptide repeat domain"/>
    <property type="match status" value="2"/>
</dbReference>
<evidence type="ECO:0000313" key="5">
    <source>
        <dbReference type="EMBL" id="KAA0157141.1"/>
    </source>
</evidence>
<feature type="compositionally biased region" description="Low complexity" evidence="3">
    <location>
        <begin position="200"/>
        <end position="234"/>
    </location>
</feature>
<gene>
    <name evidence="5" type="ORF">FNF29_00493</name>
</gene>
<dbReference type="InterPro" id="IPR052004">
    <property type="entry name" value="Dynein_assembly_factor_4"/>
</dbReference>
<dbReference type="PROSITE" id="PS50005">
    <property type="entry name" value="TPR"/>
    <property type="match status" value="1"/>
</dbReference>
<keyword evidence="6" id="KW-1185">Reference proteome</keyword>
<keyword evidence="1" id="KW-0802">TPR repeat</keyword>
<comment type="caution">
    <text evidence="5">The sequence shown here is derived from an EMBL/GenBank/DDBJ whole genome shotgun (WGS) entry which is preliminary data.</text>
</comment>
<dbReference type="EMBL" id="VLTN01000002">
    <property type="protein sequence ID" value="KAA0157141.1"/>
    <property type="molecule type" value="Genomic_DNA"/>
</dbReference>
<dbReference type="AlphaFoldDB" id="A0A5A8CZC9"/>
<dbReference type="Gene3D" id="2.60.40.790">
    <property type="match status" value="1"/>
</dbReference>
<dbReference type="InterPro" id="IPR019734">
    <property type="entry name" value="TPR_rpt"/>
</dbReference>
<dbReference type="SMART" id="SM00028">
    <property type="entry name" value="TPR"/>
    <property type="match status" value="3"/>
</dbReference>
<name>A0A5A8CZC9_CAFRO</name>
<evidence type="ECO:0000256" key="3">
    <source>
        <dbReference type="SAM" id="MobiDB-lite"/>
    </source>
</evidence>
<dbReference type="GO" id="GO:0036159">
    <property type="term" value="P:inner dynein arm assembly"/>
    <property type="evidence" value="ECO:0007669"/>
    <property type="project" value="TreeGrafter"/>
</dbReference>
<evidence type="ECO:0000256" key="2">
    <source>
        <dbReference type="SAM" id="Coils"/>
    </source>
</evidence>
<keyword evidence="2" id="KW-0175">Coiled coil</keyword>
<reference evidence="5 6" key="1">
    <citation type="submission" date="2019-07" db="EMBL/GenBank/DDBJ databases">
        <title>Genomes of Cafeteria roenbergensis.</title>
        <authorList>
            <person name="Fischer M.G."/>
            <person name="Hackl T."/>
            <person name="Roman M."/>
        </authorList>
    </citation>
    <scope>NUCLEOTIDE SEQUENCE [LARGE SCALE GENOMIC DNA]</scope>
    <source>
        <strain evidence="5 6">BVI</strain>
    </source>
</reference>
<dbReference type="PANTHER" id="PTHR46492:SF1">
    <property type="entry name" value="DYNEIN AXONEMAL ASSEMBLY FACTOR 4"/>
    <property type="match status" value="1"/>
</dbReference>